<sequence length="93" mass="9837">MCFKSKVKTPKPQQPPAPEPVLAEDPKGVDFGGEDSGSESAAEEGDTTGKITKIDREGESSDVPSALSTTRKSTRKKTPMSSSAVRRSLAKSQ</sequence>
<dbReference type="EMBL" id="JAOCJE010000001">
    <property type="protein sequence ID" value="MDH1340556.1"/>
    <property type="molecule type" value="Genomic_DNA"/>
</dbReference>
<feature type="region of interest" description="Disordered" evidence="1">
    <location>
        <begin position="1"/>
        <end position="93"/>
    </location>
</feature>
<protein>
    <submittedName>
        <fullName evidence="2">DUF5476 domain-containing protein</fullName>
    </submittedName>
</protein>
<evidence type="ECO:0000256" key="1">
    <source>
        <dbReference type="SAM" id="MobiDB-lite"/>
    </source>
</evidence>
<dbReference type="Proteomes" id="UP001161697">
    <property type="component" value="Unassembled WGS sequence"/>
</dbReference>
<dbReference type="RefSeq" id="WP_279534629.1">
    <property type="nucleotide sequence ID" value="NZ_CP104579.1"/>
</dbReference>
<feature type="compositionally biased region" description="Acidic residues" evidence="1">
    <location>
        <begin position="32"/>
        <end position="46"/>
    </location>
</feature>
<organism evidence="2 3">
    <name type="scientific">Ectopseudomonas oleovorans</name>
    <name type="common">Pseudomonas oleovorans</name>
    <dbReference type="NCBI Taxonomy" id="301"/>
    <lineage>
        <taxon>Bacteria</taxon>
        <taxon>Pseudomonadati</taxon>
        <taxon>Pseudomonadota</taxon>
        <taxon>Gammaproteobacteria</taxon>
        <taxon>Pseudomonadales</taxon>
        <taxon>Pseudomonadaceae</taxon>
        <taxon>Ectopseudomonas</taxon>
    </lineage>
</organism>
<gene>
    <name evidence="2" type="ORF">N5J11_15240</name>
</gene>
<reference evidence="2" key="1">
    <citation type="submission" date="2022-09" db="EMBL/GenBank/DDBJ databases">
        <title>Intensive care unit water sources are persistently colonized with multi-drug resistant bacteria and are the site of extensive horizontal gene transfer of antibiotic resistance genes.</title>
        <authorList>
            <person name="Diorio-Toth L."/>
        </authorList>
    </citation>
    <scope>NUCLEOTIDE SEQUENCE</scope>
    <source>
        <strain evidence="2">GD03704</strain>
    </source>
</reference>
<comment type="caution">
    <text evidence="2">The sequence shown here is derived from an EMBL/GenBank/DDBJ whole genome shotgun (WGS) entry which is preliminary data.</text>
</comment>
<evidence type="ECO:0000313" key="3">
    <source>
        <dbReference type="Proteomes" id="UP001161697"/>
    </source>
</evidence>
<proteinExistence type="predicted"/>
<evidence type="ECO:0000313" key="2">
    <source>
        <dbReference type="EMBL" id="MDH1340556.1"/>
    </source>
</evidence>
<dbReference type="Pfam" id="PF17570">
    <property type="entry name" value="T7-like_gp67"/>
    <property type="match status" value="1"/>
</dbReference>
<name>A0AA42QD00_ECTOL</name>
<dbReference type="InterPro" id="IPR020134">
    <property type="entry name" value="Phage_T7-like_6.7"/>
</dbReference>
<dbReference type="AlphaFoldDB" id="A0AA42QD00"/>
<accession>A0AA42QD00</accession>